<evidence type="ECO:0000313" key="3">
    <source>
        <dbReference type="Proteomes" id="UP000037737"/>
    </source>
</evidence>
<dbReference type="InterPro" id="IPR025646">
    <property type="entry name" value="DUF4350"/>
</dbReference>
<dbReference type="OrthoDB" id="5241668at2"/>
<dbReference type="EMBL" id="LAVO01000006">
    <property type="protein sequence ID" value="KOS11192.1"/>
    <property type="molecule type" value="Genomic_DNA"/>
</dbReference>
<protein>
    <recommendedName>
        <fullName evidence="1">DUF4350 domain-containing protein</fullName>
    </recommendedName>
</protein>
<comment type="caution">
    <text evidence="2">The sequence shown here is derived from an EMBL/GenBank/DDBJ whole genome shotgun (WGS) entry which is preliminary data.</text>
</comment>
<name>A0A0M9VLI6_9MICO</name>
<keyword evidence="3" id="KW-1185">Reference proteome</keyword>
<reference evidence="2" key="1">
    <citation type="submission" date="2015-04" db="EMBL/GenBank/DDBJ databases">
        <title>Complete genome sequence of Microbacterium chocolatum SIT 101, a bacterium enantioselectively hydrolyzing mesomeric diesters.</title>
        <authorList>
            <person name="Li X."/>
            <person name="Xu Y."/>
        </authorList>
    </citation>
    <scope>NUCLEOTIDE SEQUENCE [LARGE SCALE GENOMIC DNA]</scope>
    <source>
        <strain evidence="2">SIT 101</strain>
    </source>
</reference>
<feature type="domain" description="DUF4350" evidence="1">
    <location>
        <begin position="35"/>
        <end position="204"/>
    </location>
</feature>
<dbReference type="Proteomes" id="UP000037737">
    <property type="component" value="Unassembled WGS sequence"/>
</dbReference>
<dbReference type="AlphaFoldDB" id="A0A0M9VLI6"/>
<dbReference type="PATRIC" id="fig|84292.3.peg.1547"/>
<sequence length="375" mass="38487">MGTWVVIALVLLLVGAAGAAISSLSEWSQRGVLDPESAGPQGTRAVVEILREQGVDVRVARSRDDAAELLAAGAATLVLPDAPALSDEALEALADEAADVVLIEPRSRTLSMFLADAAPGGFADGDAVAPACALPAAERAGAITPGVLYLAGDAATACYPVDDAHALLVTADGGTSRSAVDGRSIMTNENLAAEGNAALSLALLGQNPVAVWYVPNVADSDLAPGDLSLGELTPPWVSPVIVLLLAAGVAAAIWQGRRFGPLVAERLPVTVRAAETTQGRARLYAQTRDRTHALDELRIATLRRLARALGLGPAASAAEIADAAALRTGTDRGVARGILIDDLPGTDERFVAVAASLRDLEEAVHAAVRPERNTP</sequence>
<evidence type="ECO:0000259" key="1">
    <source>
        <dbReference type="Pfam" id="PF14258"/>
    </source>
</evidence>
<dbReference type="Pfam" id="PF14258">
    <property type="entry name" value="DUF4350"/>
    <property type="match status" value="1"/>
</dbReference>
<gene>
    <name evidence="2" type="ORF">XI38_07590</name>
</gene>
<evidence type="ECO:0000313" key="2">
    <source>
        <dbReference type="EMBL" id="KOS11192.1"/>
    </source>
</evidence>
<organism evidence="2 3">
    <name type="scientific">Microbacterium aurantiacum</name>
    <dbReference type="NCBI Taxonomy" id="162393"/>
    <lineage>
        <taxon>Bacteria</taxon>
        <taxon>Bacillati</taxon>
        <taxon>Actinomycetota</taxon>
        <taxon>Actinomycetes</taxon>
        <taxon>Micrococcales</taxon>
        <taxon>Microbacteriaceae</taxon>
        <taxon>Microbacterium</taxon>
    </lineage>
</organism>
<accession>A0A0M9VLI6</accession>
<proteinExistence type="predicted"/>